<evidence type="ECO:0000256" key="5">
    <source>
        <dbReference type="ARBA" id="ARBA00023136"/>
    </source>
</evidence>
<proteinExistence type="inferred from homology"/>
<dbReference type="AlphaFoldDB" id="A0A6A4WDZ6"/>
<keyword evidence="9" id="KW-1185">Reference proteome</keyword>
<dbReference type="Proteomes" id="UP000440578">
    <property type="component" value="Unassembled WGS sequence"/>
</dbReference>
<reference evidence="8 9" key="1">
    <citation type="submission" date="2019-07" db="EMBL/GenBank/DDBJ databases">
        <title>Draft genome assembly of a fouling barnacle, Amphibalanus amphitrite (Darwin, 1854): The first reference genome for Thecostraca.</title>
        <authorList>
            <person name="Kim W."/>
        </authorList>
    </citation>
    <scope>NUCLEOTIDE SEQUENCE [LARGE SCALE GENOMIC DNA]</scope>
    <source>
        <strain evidence="8">SNU_AA5</strain>
        <tissue evidence="8">Soma without cirri and trophi</tissue>
    </source>
</reference>
<dbReference type="GO" id="GO:0005385">
    <property type="term" value="F:zinc ion transmembrane transporter activity"/>
    <property type="evidence" value="ECO:0007669"/>
    <property type="project" value="TreeGrafter"/>
</dbReference>
<sequence length="524" mass="55971">MLNEGPNKVLFRSQEFFFQQTKIFRLAMTFRQSPPLLGHSPLLLVLLLLPLSSQTAASSDPLPSDLAGLSELLTARYAPNSTWTESAVTRLATAVQRAVTCDAASCGSPPTGCVPAQSLLDGLGPEAVTLERLCPVVLHQAQQPGCLARLAKREAPAKRSRPSPAEVWGYGVLFVTVISLSSIFAVLLLPLLGRVNFERLMPGLIGLAVGSLSSSALFHLIPQAFGMVVEGAGHGYLNTSLCVLAGAWFFFMIERLMKITLDFKKRRSSADGDEPRLDSVLESPGTRGPCSSPSSSTVGDPSTGCGGVVLPSSRDVKATHLEPVRAMFGQVEEVSDARRSVIHHHHDHELALRRGSGVASEIAIVAWMIIFGDGFHNFLDGLSIGAAFSENILTGISISLAVLCEELPHELGDFAVLLDAGMTVRQAVVYNFLSACTCYLGLVLGILIGDFTESTSFVFALAAGMFLYIALVDMVPEMNEAAEKASSISVYRGLRVLLAQNIGILLGVFSLFALAYFSDSLTIG</sequence>
<organism evidence="8 9">
    <name type="scientific">Amphibalanus amphitrite</name>
    <name type="common">Striped barnacle</name>
    <name type="synonym">Balanus amphitrite</name>
    <dbReference type="NCBI Taxonomy" id="1232801"/>
    <lineage>
        <taxon>Eukaryota</taxon>
        <taxon>Metazoa</taxon>
        <taxon>Ecdysozoa</taxon>
        <taxon>Arthropoda</taxon>
        <taxon>Crustacea</taxon>
        <taxon>Multicrustacea</taxon>
        <taxon>Cirripedia</taxon>
        <taxon>Thoracica</taxon>
        <taxon>Thoracicalcarea</taxon>
        <taxon>Balanomorpha</taxon>
        <taxon>Balanoidea</taxon>
        <taxon>Balanidae</taxon>
        <taxon>Amphibalaninae</taxon>
        <taxon>Amphibalanus</taxon>
    </lineage>
</organism>
<dbReference type="OrthoDB" id="200954at2759"/>
<dbReference type="GO" id="GO:0005886">
    <property type="term" value="C:plasma membrane"/>
    <property type="evidence" value="ECO:0007669"/>
    <property type="project" value="TreeGrafter"/>
</dbReference>
<evidence type="ECO:0000256" key="3">
    <source>
        <dbReference type="ARBA" id="ARBA00022692"/>
    </source>
</evidence>
<dbReference type="GO" id="GO:0140410">
    <property type="term" value="F:monoatomic cation:bicarbonate symporter activity"/>
    <property type="evidence" value="ECO:0007669"/>
    <property type="project" value="TreeGrafter"/>
</dbReference>
<gene>
    <name evidence="8" type="primary">Slc39a14</name>
    <name evidence="8" type="ORF">FJT64_023936</name>
</gene>
<dbReference type="InterPro" id="IPR050799">
    <property type="entry name" value="ZIP_Transporter"/>
</dbReference>
<keyword evidence="4 7" id="KW-1133">Transmembrane helix</keyword>
<feature type="transmembrane region" description="Helical" evidence="7">
    <location>
        <begin position="428"/>
        <end position="448"/>
    </location>
</feature>
<evidence type="ECO:0000256" key="6">
    <source>
        <dbReference type="SAM" id="MobiDB-lite"/>
    </source>
</evidence>
<evidence type="ECO:0000256" key="1">
    <source>
        <dbReference type="ARBA" id="ARBA00004141"/>
    </source>
</evidence>
<feature type="transmembrane region" description="Helical" evidence="7">
    <location>
        <begin position="167"/>
        <end position="192"/>
    </location>
</feature>
<evidence type="ECO:0000256" key="7">
    <source>
        <dbReference type="SAM" id="Phobius"/>
    </source>
</evidence>
<evidence type="ECO:0000313" key="8">
    <source>
        <dbReference type="EMBL" id="KAF0304203.1"/>
    </source>
</evidence>
<feature type="transmembrane region" description="Helical" evidence="7">
    <location>
        <begin position="454"/>
        <end position="475"/>
    </location>
</feature>
<feature type="transmembrane region" description="Helical" evidence="7">
    <location>
        <begin position="204"/>
        <end position="225"/>
    </location>
</feature>
<feature type="transmembrane region" description="Helical" evidence="7">
    <location>
        <begin position="496"/>
        <end position="517"/>
    </location>
</feature>
<dbReference type="Pfam" id="PF02535">
    <property type="entry name" value="Zip"/>
    <property type="match status" value="1"/>
</dbReference>
<comment type="similarity">
    <text evidence="2">Belongs to the ZIP transporter (TC 2.A.5) family.</text>
</comment>
<dbReference type="GO" id="GO:0071578">
    <property type="term" value="P:zinc ion import across plasma membrane"/>
    <property type="evidence" value="ECO:0007669"/>
    <property type="project" value="TreeGrafter"/>
</dbReference>
<dbReference type="InterPro" id="IPR003689">
    <property type="entry name" value="ZIP"/>
</dbReference>
<accession>A0A6A4WDZ6</accession>
<comment type="subcellular location">
    <subcellularLocation>
        <location evidence="1">Membrane</location>
        <topology evidence="1">Multi-pass membrane protein</topology>
    </subcellularLocation>
</comment>
<dbReference type="EMBL" id="VIIS01000864">
    <property type="protein sequence ID" value="KAF0304203.1"/>
    <property type="molecule type" value="Genomic_DNA"/>
</dbReference>
<keyword evidence="5 7" id="KW-0472">Membrane</keyword>
<dbReference type="GO" id="GO:0030003">
    <property type="term" value="P:intracellular monoatomic cation homeostasis"/>
    <property type="evidence" value="ECO:0007669"/>
    <property type="project" value="TreeGrafter"/>
</dbReference>
<name>A0A6A4WDZ6_AMPAM</name>
<keyword evidence="3 7" id="KW-0812">Transmembrane</keyword>
<evidence type="ECO:0000256" key="4">
    <source>
        <dbReference type="ARBA" id="ARBA00022989"/>
    </source>
</evidence>
<feature type="transmembrane region" description="Helical" evidence="7">
    <location>
        <begin position="237"/>
        <end position="257"/>
    </location>
</feature>
<protein>
    <submittedName>
        <fullName evidence="8">Zinc transporter ZIP14</fullName>
    </submittedName>
</protein>
<feature type="compositionally biased region" description="Basic and acidic residues" evidence="6">
    <location>
        <begin position="268"/>
        <end position="279"/>
    </location>
</feature>
<comment type="caution">
    <text evidence="8">The sequence shown here is derived from an EMBL/GenBank/DDBJ whole genome shotgun (WGS) entry which is preliminary data.</text>
</comment>
<evidence type="ECO:0000313" key="9">
    <source>
        <dbReference type="Proteomes" id="UP000440578"/>
    </source>
</evidence>
<feature type="compositionally biased region" description="Low complexity" evidence="6">
    <location>
        <begin position="283"/>
        <end position="303"/>
    </location>
</feature>
<dbReference type="PANTHER" id="PTHR12191">
    <property type="entry name" value="SOLUTE CARRIER FAMILY 39"/>
    <property type="match status" value="1"/>
</dbReference>
<evidence type="ECO:0000256" key="2">
    <source>
        <dbReference type="ARBA" id="ARBA00006939"/>
    </source>
</evidence>
<feature type="region of interest" description="Disordered" evidence="6">
    <location>
        <begin position="268"/>
        <end position="303"/>
    </location>
</feature>
<dbReference type="PANTHER" id="PTHR12191:SF37">
    <property type="entry name" value="ZINC TRANSPORTER FOI"/>
    <property type="match status" value="1"/>
</dbReference>